<dbReference type="Proteomes" id="UP000091857">
    <property type="component" value="Chromosome 1"/>
</dbReference>
<sequence>MNTQIKIYHNLTPEIQKGKRLHEFVEKSGTHSSIYKVTMNPGTHQTPVTGKQRHGSLPILRSSLPLSKPPNPKSSPPVVSKKRSRVGQSQSLGDITLLNQQHSLELRWDPATPVNIPDQSRSNILRVSAPPLMYEMESRNRDCFLKRCYHCKKRLDQSKNIYMYGDSAFCTHECREAQIAIDKATAKTDTRTVGRETNR</sequence>
<name>A0ACB7IGK9_MANES</name>
<protein>
    <submittedName>
        <fullName evidence="1">Uncharacterized protein</fullName>
    </submittedName>
</protein>
<accession>A0ACB7IGK9</accession>
<reference evidence="2" key="1">
    <citation type="journal article" date="2016" name="Nat. Biotechnol.">
        <title>Sequencing wild and cultivated cassava and related species reveals extensive interspecific hybridization and genetic diversity.</title>
        <authorList>
            <person name="Bredeson J.V."/>
            <person name="Lyons J.B."/>
            <person name="Prochnik S.E."/>
            <person name="Wu G.A."/>
            <person name="Ha C.M."/>
            <person name="Edsinger-Gonzales E."/>
            <person name="Grimwood J."/>
            <person name="Schmutz J."/>
            <person name="Rabbi I.Y."/>
            <person name="Egesi C."/>
            <person name="Nauluvula P."/>
            <person name="Lebot V."/>
            <person name="Ndunguru J."/>
            <person name="Mkamilo G."/>
            <person name="Bart R.S."/>
            <person name="Setter T.L."/>
            <person name="Gleadow R.M."/>
            <person name="Kulakow P."/>
            <person name="Ferguson M.E."/>
            <person name="Rounsley S."/>
            <person name="Rokhsar D.S."/>
        </authorList>
    </citation>
    <scope>NUCLEOTIDE SEQUENCE [LARGE SCALE GENOMIC DNA]</scope>
    <source>
        <strain evidence="2">cv. AM560-2</strain>
    </source>
</reference>
<proteinExistence type="predicted"/>
<dbReference type="EMBL" id="CM004387">
    <property type="protein sequence ID" value="KAG8663380.1"/>
    <property type="molecule type" value="Genomic_DNA"/>
</dbReference>
<evidence type="ECO:0000313" key="2">
    <source>
        <dbReference type="Proteomes" id="UP000091857"/>
    </source>
</evidence>
<comment type="caution">
    <text evidence="1">The sequence shown here is derived from an EMBL/GenBank/DDBJ whole genome shotgun (WGS) entry which is preliminary data.</text>
</comment>
<evidence type="ECO:0000313" key="1">
    <source>
        <dbReference type="EMBL" id="KAG8663380.1"/>
    </source>
</evidence>
<keyword evidence="2" id="KW-1185">Reference proteome</keyword>
<organism evidence="1 2">
    <name type="scientific">Manihot esculenta</name>
    <name type="common">Cassava</name>
    <name type="synonym">Jatropha manihot</name>
    <dbReference type="NCBI Taxonomy" id="3983"/>
    <lineage>
        <taxon>Eukaryota</taxon>
        <taxon>Viridiplantae</taxon>
        <taxon>Streptophyta</taxon>
        <taxon>Embryophyta</taxon>
        <taxon>Tracheophyta</taxon>
        <taxon>Spermatophyta</taxon>
        <taxon>Magnoliopsida</taxon>
        <taxon>eudicotyledons</taxon>
        <taxon>Gunneridae</taxon>
        <taxon>Pentapetalae</taxon>
        <taxon>rosids</taxon>
        <taxon>fabids</taxon>
        <taxon>Malpighiales</taxon>
        <taxon>Euphorbiaceae</taxon>
        <taxon>Crotonoideae</taxon>
        <taxon>Manihoteae</taxon>
        <taxon>Manihot</taxon>
    </lineage>
</organism>
<gene>
    <name evidence="1" type="ORF">MANES_01G205500v8</name>
</gene>